<keyword evidence="3" id="KW-1185">Reference proteome</keyword>
<evidence type="ECO:0008006" key="4">
    <source>
        <dbReference type="Google" id="ProtNLM"/>
    </source>
</evidence>
<dbReference type="AlphaFoldDB" id="A0A4V3AM61"/>
<feature type="transmembrane region" description="Helical" evidence="1">
    <location>
        <begin position="20"/>
        <end position="37"/>
    </location>
</feature>
<name>A0A4V3AM61_9MICC</name>
<sequence length="204" mass="22286">MVEPSVVHISGLRVTSLESTVVALAAGSGFSAGVLALDDALRRGMTDLGKVSELVQMTRSAAARTRVSAVLDFARGDAESPGESLSRVQMMVMGFPAPELQRVFTDPRGVIGRVDFYWPQARLIGEFDGLVKYSKPEFLNGRTPSEVVVEEKRREDRLRALGLRVVRWTWEDLRNPALLRDLLASAGLVAGRPVMPGRVLRAQG</sequence>
<keyword evidence="1" id="KW-0472">Membrane</keyword>
<evidence type="ECO:0000313" key="3">
    <source>
        <dbReference type="Proteomes" id="UP000295411"/>
    </source>
</evidence>
<accession>A0A4V3AM61</accession>
<protein>
    <recommendedName>
        <fullName evidence="4">DUF559 domain-containing protein</fullName>
    </recommendedName>
</protein>
<evidence type="ECO:0000256" key="1">
    <source>
        <dbReference type="SAM" id="Phobius"/>
    </source>
</evidence>
<organism evidence="2 3">
    <name type="scientific">Arthrobacter crusticola</name>
    <dbReference type="NCBI Taxonomy" id="2547960"/>
    <lineage>
        <taxon>Bacteria</taxon>
        <taxon>Bacillati</taxon>
        <taxon>Actinomycetota</taxon>
        <taxon>Actinomycetes</taxon>
        <taxon>Micrococcales</taxon>
        <taxon>Micrococcaceae</taxon>
        <taxon>Arthrobacter</taxon>
    </lineage>
</organism>
<reference evidence="2 3" key="1">
    <citation type="submission" date="2019-03" db="EMBL/GenBank/DDBJ databases">
        <title>Arthrobacter sp. nov., an bacterium isolated from biocrust in Mu Us Desert.</title>
        <authorList>
            <person name="Lixiong L."/>
        </authorList>
    </citation>
    <scope>NUCLEOTIDE SEQUENCE [LARGE SCALE GENOMIC DNA]</scope>
    <source>
        <strain evidence="2 3">SLN-3</strain>
    </source>
</reference>
<comment type="caution">
    <text evidence="2">The sequence shown here is derived from an EMBL/GenBank/DDBJ whole genome shotgun (WGS) entry which is preliminary data.</text>
</comment>
<dbReference type="EMBL" id="SMTK01000003">
    <property type="protein sequence ID" value="TDK25679.1"/>
    <property type="molecule type" value="Genomic_DNA"/>
</dbReference>
<keyword evidence="1" id="KW-0812">Transmembrane</keyword>
<evidence type="ECO:0000313" key="2">
    <source>
        <dbReference type="EMBL" id="TDK25679.1"/>
    </source>
</evidence>
<proteinExistence type="predicted"/>
<keyword evidence="1" id="KW-1133">Transmembrane helix</keyword>
<gene>
    <name evidence="2" type="ORF">E2F48_10595</name>
</gene>
<dbReference type="Proteomes" id="UP000295411">
    <property type="component" value="Unassembled WGS sequence"/>
</dbReference>